<reference evidence="1" key="1">
    <citation type="journal article" date="2014" name="Nat. Genet.">
        <title>The genome of the stress-tolerant wild tomato species Solanum pennellii.</title>
        <authorList>
            <person name="Bolger A."/>
            <person name="Scossa F."/>
            <person name="Bolger M.E."/>
            <person name="Lanz C."/>
            <person name="Maumus F."/>
            <person name="Tohge T."/>
            <person name="Quesneville H."/>
            <person name="Alseekh S."/>
            <person name="Sorensen I."/>
            <person name="Lichtenstein G."/>
            <person name="Fich E.A."/>
            <person name="Conte M."/>
            <person name="Keller H."/>
            <person name="Schneeberger K."/>
            <person name="Schwacke R."/>
            <person name="Ofner I."/>
            <person name="Vrebalov J."/>
            <person name="Xu Y."/>
            <person name="Osorio S."/>
            <person name="Aflitos S.A."/>
            <person name="Schijlen E."/>
            <person name="Jimenez-Gomez J.M."/>
            <person name="Ryngajllo M."/>
            <person name="Kimura S."/>
            <person name="Kumar R."/>
            <person name="Koenig D."/>
            <person name="Headland L.R."/>
            <person name="Maloof J.N."/>
            <person name="Sinha N."/>
            <person name="van Ham R.C."/>
            <person name="Lankhorst R.K."/>
            <person name="Mao L."/>
            <person name="Vogel A."/>
            <person name="Arsova B."/>
            <person name="Panstruga R."/>
            <person name="Fei Z."/>
            <person name="Rose J.K."/>
            <person name="Zamir D."/>
            <person name="Carrari F."/>
            <person name="Giovannoni J.J."/>
            <person name="Weigel D."/>
            <person name="Usadel B."/>
            <person name="Fernie A.R."/>
        </authorList>
    </citation>
    <scope>NUCLEOTIDE SEQUENCE [LARGE SCALE GENOMIC DNA]</scope>
    <source>
        <strain evidence="1">cv. LA0716</strain>
    </source>
</reference>
<dbReference type="GeneID" id="107019335"/>
<evidence type="ECO:0000313" key="2">
    <source>
        <dbReference type="RefSeq" id="XP_015075344.1"/>
    </source>
</evidence>
<organism evidence="1 2">
    <name type="scientific">Solanum pennellii</name>
    <name type="common">Tomato</name>
    <name type="synonym">Lycopersicon pennellii</name>
    <dbReference type="NCBI Taxonomy" id="28526"/>
    <lineage>
        <taxon>Eukaryota</taxon>
        <taxon>Viridiplantae</taxon>
        <taxon>Streptophyta</taxon>
        <taxon>Embryophyta</taxon>
        <taxon>Tracheophyta</taxon>
        <taxon>Spermatophyta</taxon>
        <taxon>Magnoliopsida</taxon>
        <taxon>eudicotyledons</taxon>
        <taxon>Gunneridae</taxon>
        <taxon>Pentapetalae</taxon>
        <taxon>asterids</taxon>
        <taxon>lamiids</taxon>
        <taxon>Solanales</taxon>
        <taxon>Solanaceae</taxon>
        <taxon>Solanoideae</taxon>
        <taxon>Solaneae</taxon>
        <taxon>Solanum</taxon>
        <taxon>Solanum subgen. Lycopersicon</taxon>
    </lineage>
</organism>
<name>A0ABM1GSP4_SOLPN</name>
<sequence length="156" mass="18394">MSPYQLVYGKTYHFPVKLEQKVIWAMKKLKLDWTEAAEQRLNQLNELDEFRLKAYKSSVIYKEKMKKYHEQRTEKREFAVADLVLLFNSRLHLFLAKLKSKWIGPFLIAKVFPRGAFELENKEGAKFTVNGQNVKIYLGHAESVHEVVEAYILDEV</sequence>
<reference evidence="2" key="2">
    <citation type="submission" date="2025-08" db="UniProtKB">
        <authorList>
            <consortium name="RefSeq"/>
        </authorList>
    </citation>
    <scope>IDENTIFICATION</scope>
</reference>
<dbReference type="Proteomes" id="UP000694930">
    <property type="component" value="Chromosome 5"/>
</dbReference>
<accession>A0ABM1GSP4</accession>
<evidence type="ECO:0000313" key="1">
    <source>
        <dbReference type="Proteomes" id="UP000694930"/>
    </source>
</evidence>
<keyword evidence="1" id="KW-1185">Reference proteome</keyword>
<gene>
    <name evidence="2" type="primary">LOC107019335</name>
</gene>
<dbReference type="RefSeq" id="XP_015075344.1">
    <property type="nucleotide sequence ID" value="XM_015219858.1"/>
</dbReference>
<proteinExistence type="predicted"/>
<protein>
    <submittedName>
        <fullName evidence="2">Uncharacterized protein LOC107019335</fullName>
    </submittedName>
</protein>